<feature type="signal peptide" evidence="2">
    <location>
        <begin position="1"/>
        <end position="21"/>
    </location>
</feature>
<comment type="caution">
    <text evidence="3">The sequence shown here is derived from an EMBL/GenBank/DDBJ whole genome shotgun (WGS) entry which is preliminary data.</text>
</comment>
<gene>
    <name evidence="3" type="ORF">KNW02_08035</name>
</gene>
<evidence type="ECO:0000313" key="4">
    <source>
        <dbReference type="Proteomes" id="UP001166191"/>
    </source>
</evidence>
<evidence type="ECO:0000256" key="2">
    <source>
        <dbReference type="SAM" id="SignalP"/>
    </source>
</evidence>
<evidence type="ECO:0000313" key="3">
    <source>
        <dbReference type="EMBL" id="MBU3030065.1"/>
    </source>
</evidence>
<accession>A0ABS6AHI4</accession>
<dbReference type="EMBL" id="JAHKNG010000010">
    <property type="protein sequence ID" value="MBU3030065.1"/>
    <property type="molecule type" value="Genomic_DNA"/>
</dbReference>
<dbReference type="Proteomes" id="UP001166191">
    <property type="component" value="Unassembled WGS sequence"/>
</dbReference>
<keyword evidence="2" id="KW-0732">Signal</keyword>
<protein>
    <submittedName>
        <fullName evidence="3">Uncharacterized protein</fullName>
    </submittedName>
</protein>
<feature type="region of interest" description="Disordered" evidence="1">
    <location>
        <begin position="141"/>
        <end position="199"/>
    </location>
</feature>
<reference evidence="3" key="1">
    <citation type="submission" date="2021-06" db="EMBL/GenBank/DDBJ databases">
        <title>Paracoccus bacterium XHP0099 sp. nov., isolated from the surface waters of the Yellow Sea.</title>
        <authorList>
            <person name="Xue H."/>
            <person name="Zhang D."/>
        </authorList>
    </citation>
    <scope>NUCLEOTIDE SEQUENCE</scope>
    <source>
        <strain evidence="3">XHP0099</strain>
    </source>
</reference>
<sequence>MRMTILAATAALIAPAQPVSATPAELSRLMSDYVRACMLAGSHNVVPTMMQVINDLDGDGQPEFLLDANRACDAPTPICAGDEPDGCSISFWLSSAEQPSWQGTGLAAGIVGDALVVRQAGPDCEGGGECYRPVFRIVPASTAPGRPDQPGEQRVSDAVLPSSAAPATSPRPPRPENGPRAEGAQPQETAVTGTGLPPALQASTDEMIAICNDVGGGGSGVRDDPAYLQSADLNGDGVTDYVQYVGGIECVGAYSYWGGSAGFPATVWLSGPGGHAEHPLGYSQDVPQIRDGAVRTFLHGQLCDPPRIGADGCEKVTQFR</sequence>
<organism evidence="3 4">
    <name type="scientific">Paracoccus marinaquae</name>
    <dbReference type="NCBI Taxonomy" id="2841926"/>
    <lineage>
        <taxon>Bacteria</taxon>
        <taxon>Pseudomonadati</taxon>
        <taxon>Pseudomonadota</taxon>
        <taxon>Alphaproteobacteria</taxon>
        <taxon>Rhodobacterales</taxon>
        <taxon>Paracoccaceae</taxon>
        <taxon>Paracoccus</taxon>
    </lineage>
</organism>
<evidence type="ECO:0000256" key="1">
    <source>
        <dbReference type="SAM" id="MobiDB-lite"/>
    </source>
</evidence>
<proteinExistence type="predicted"/>
<feature type="chain" id="PRO_5045128630" evidence="2">
    <location>
        <begin position="22"/>
        <end position="320"/>
    </location>
</feature>
<name>A0ABS6AHI4_9RHOB</name>
<keyword evidence="4" id="KW-1185">Reference proteome</keyword>
<dbReference type="RefSeq" id="WP_216032747.1">
    <property type="nucleotide sequence ID" value="NZ_JAHKNG010000010.1"/>
</dbReference>